<name>A0ABY4TS91_9SPHN</name>
<organism evidence="2 3">
    <name type="scientific">Sphingomonas donggukensis</name>
    <dbReference type="NCBI Taxonomy" id="2949093"/>
    <lineage>
        <taxon>Bacteria</taxon>
        <taxon>Pseudomonadati</taxon>
        <taxon>Pseudomonadota</taxon>
        <taxon>Alphaproteobacteria</taxon>
        <taxon>Sphingomonadales</taxon>
        <taxon>Sphingomonadaceae</taxon>
        <taxon>Sphingomonas</taxon>
    </lineage>
</organism>
<reference evidence="2" key="1">
    <citation type="submission" date="2022-05" db="EMBL/GenBank/DDBJ databases">
        <title>Sphingomonas sp. strain RMG20 Genome sequencing and assembly.</title>
        <authorList>
            <person name="Kim I."/>
        </authorList>
    </citation>
    <scope>NUCLEOTIDE SEQUENCE</scope>
    <source>
        <strain evidence="2">RMG20</strain>
    </source>
</reference>
<keyword evidence="1" id="KW-1133">Transmembrane helix</keyword>
<sequence length="139" mass="13884">MSGTGAWYVASIDRAGHALIAGGALGGAAITALFANGGAHGIAALALTWLLASLATTVAIVAVAGIPWLFLHRANRRGPGAAALTGFALALGIAALVQLPAAPLDRYRLASALLTGLAPALLAAAIGMAMHRIAYRRLL</sequence>
<protein>
    <submittedName>
        <fullName evidence="2">Uncharacterized protein</fullName>
    </submittedName>
</protein>
<feature type="transmembrane region" description="Helical" evidence="1">
    <location>
        <begin position="82"/>
        <end position="101"/>
    </location>
</feature>
<keyword evidence="3" id="KW-1185">Reference proteome</keyword>
<accession>A0ABY4TS91</accession>
<feature type="transmembrane region" description="Helical" evidence="1">
    <location>
        <begin position="42"/>
        <end position="70"/>
    </location>
</feature>
<keyword evidence="1" id="KW-0472">Membrane</keyword>
<feature type="transmembrane region" description="Helical" evidence="1">
    <location>
        <begin position="107"/>
        <end position="130"/>
    </location>
</feature>
<proteinExistence type="predicted"/>
<gene>
    <name evidence="2" type="ORF">M9980_11590</name>
</gene>
<evidence type="ECO:0000313" key="2">
    <source>
        <dbReference type="EMBL" id="URW75183.1"/>
    </source>
</evidence>
<dbReference type="Proteomes" id="UP001055580">
    <property type="component" value="Chromosome"/>
</dbReference>
<evidence type="ECO:0000256" key="1">
    <source>
        <dbReference type="SAM" id="Phobius"/>
    </source>
</evidence>
<evidence type="ECO:0000313" key="3">
    <source>
        <dbReference type="Proteomes" id="UP001055580"/>
    </source>
</evidence>
<dbReference type="EMBL" id="CP098401">
    <property type="protein sequence ID" value="URW75183.1"/>
    <property type="molecule type" value="Genomic_DNA"/>
</dbReference>
<feature type="transmembrane region" description="Helical" evidence="1">
    <location>
        <begin position="18"/>
        <end position="36"/>
    </location>
</feature>
<keyword evidence="1" id="KW-0812">Transmembrane</keyword>
<dbReference type="RefSeq" id="WP_250750953.1">
    <property type="nucleotide sequence ID" value="NZ_CP098401.1"/>
</dbReference>